<dbReference type="AlphaFoldDB" id="A0AAE1QG73"/>
<evidence type="ECO:0000313" key="1">
    <source>
        <dbReference type="EMBL" id="KAK4324898.1"/>
    </source>
</evidence>
<accession>A0AAE1QG73</accession>
<gene>
    <name evidence="1" type="ORF">Pmani_004484</name>
</gene>
<dbReference type="EMBL" id="JAWZYT010000315">
    <property type="protein sequence ID" value="KAK4324898.1"/>
    <property type="molecule type" value="Genomic_DNA"/>
</dbReference>
<comment type="caution">
    <text evidence="1">The sequence shown here is derived from an EMBL/GenBank/DDBJ whole genome shotgun (WGS) entry which is preliminary data.</text>
</comment>
<name>A0AAE1QG73_9EUCA</name>
<proteinExistence type="predicted"/>
<evidence type="ECO:0000313" key="2">
    <source>
        <dbReference type="Proteomes" id="UP001292094"/>
    </source>
</evidence>
<keyword evidence="2" id="KW-1185">Reference proteome</keyword>
<reference evidence="1" key="1">
    <citation type="submission" date="2023-11" db="EMBL/GenBank/DDBJ databases">
        <title>Genome assemblies of two species of porcelain crab, Petrolisthes cinctipes and Petrolisthes manimaculis (Anomura: Porcellanidae).</title>
        <authorList>
            <person name="Angst P."/>
        </authorList>
    </citation>
    <scope>NUCLEOTIDE SEQUENCE</scope>
    <source>
        <strain evidence="1">PB745_02</strain>
        <tissue evidence="1">Gill</tissue>
    </source>
</reference>
<protein>
    <submittedName>
        <fullName evidence="1">Uncharacterized protein</fullName>
    </submittedName>
</protein>
<organism evidence="1 2">
    <name type="scientific">Petrolisthes manimaculis</name>
    <dbReference type="NCBI Taxonomy" id="1843537"/>
    <lineage>
        <taxon>Eukaryota</taxon>
        <taxon>Metazoa</taxon>
        <taxon>Ecdysozoa</taxon>
        <taxon>Arthropoda</taxon>
        <taxon>Crustacea</taxon>
        <taxon>Multicrustacea</taxon>
        <taxon>Malacostraca</taxon>
        <taxon>Eumalacostraca</taxon>
        <taxon>Eucarida</taxon>
        <taxon>Decapoda</taxon>
        <taxon>Pleocyemata</taxon>
        <taxon>Anomura</taxon>
        <taxon>Galatheoidea</taxon>
        <taxon>Porcellanidae</taxon>
        <taxon>Petrolisthes</taxon>
    </lineage>
</organism>
<dbReference type="Proteomes" id="UP001292094">
    <property type="component" value="Unassembled WGS sequence"/>
</dbReference>
<sequence length="72" mass="8090">MEAEEVVAQKDGRTKRQTWHERQVGTVAISVNGFHSVKLFDQNNSNSATPTQHSLIRSGSFTFSSHVDNYKP</sequence>